<reference evidence="8 9" key="1">
    <citation type="submission" date="2019-09" db="EMBL/GenBank/DDBJ databases">
        <title>Bird 10,000 Genomes (B10K) Project - Family phase.</title>
        <authorList>
            <person name="Zhang G."/>
        </authorList>
    </citation>
    <scope>NUCLEOTIDE SEQUENCE [LARGE SCALE GENOMIC DNA]</scope>
    <source>
        <strain evidence="8">B10K-DU-001-62</strain>
        <tissue evidence="8">Muscle</tissue>
    </source>
</reference>
<evidence type="ECO:0000313" key="9">
    <source>
        <dbReference type="Proteomes" id="UP000566440"/>
    </source>
</evidence>
<dbReference type="GO" id="GO:0035613">
    <property type="term" value="F:RNA stem-loop binding"/>
    <property type="evidence" value="ECO:0007669"/>
    <property type="project" value="TreeGrafter"/>
</dbReference>
<keyword evidence="9" id="KW-1185">Reference proteome</keyword>
<keyword evidence="5" id="KW-0378">Hydrolase</keyword>
<evidence type="ECO:0000259" key="7">
    <source>
        <dbReference type="PROSITE" id="PS50879"/>
    </source>
</evidence>
<evidence type="ECO:0000256" key="2">
    <source>
        <dbReference type="ARBA" id="ARBA00022695"/>
    </source>
</evidence>
<evidence type="ECO:0000256" key="4">
    <source>
        <dbReference type="ARBA" id="ARBA00022759"/>
    </source>
</evidence>
<evidence type="ECO:0000256" key="1">
    <source>
        <dbReference type="ARBA" id="ARBA00022679"/>
    </source>
</evidence>
<feature type="domain" description="RNase H type-1" evidence="7">
    <location>
        <begin position="16"/>
        <end position="110"/>
    </location>
</feature>
<dbReference type="AlphaFoldDB" id="A0A7K9SSX9"/>
<feature type="non-terminal residue" evidence="8">
    <location>
        <position position="110"/>
    </location>
</feature>
<gene>
    <name evidence="8" type="primary">Ervk8_1</name>
    <name evidence="8" type="ORF">GALDEA_R15711</name>
</gene>
<dbReference type="Proteomes" id="UP000566440">
    <property type="component" value="Unassembled WGS sequence"/>
</dbReference>
<evidence type="ECO:0000256" key="6">
    <source>
        <dbReference type="ARBA" id="ARBA00022918"/>
    </source>
</evidence>
<dbReference type="PANTHER" id="PTHR41694">
    <property type="entry name" value="ENDOGENOUS RETROVIRUS GROUP K MEMBER POL PROTEIN"/>
    <property type="match status" value="1"/>
</dbReference>
<dbReference type="Gene3D" id="3.30.420.10">
    <property type="entry name" value="Ribonuclease H-like superfamily/Ribonuclease H"/>
    <property type="match status" value="1"/>
</dbReference>
<dbReference type="PROSITE" id="PS50879">
    <property type="entry name" value="RNASE_H_1"/>
    <property type="match status" value="1"/>
</dbReference>
<proteinExistence type="predicted"/>
<evidence type="ECO:0000256" key="5">
    <source>
        <dbReference type="ARBA" id="ARBA00022801"/>
    </source>
</evidence>
<dbReference type="EMBL" id="VWZX01004349">
    <property type="protein sequence ID" value="NXI39339.1"/>
    <property type="molecule type" value="Genomic_DNA"/>
</dbReference>
<keyword evidence="6" id="KW-0695">RNA-directed DNA polymerase</keyword>
<keyword evidence="4" id="KW-0255">Endonuclease</keyword>
<sequence>LQNEWIQVPKCSPTPIQNGLTVFTDAGKASRRAAITWQQDGQWQHHILTADPGDTLQTLELTAVCWAVSNWLTTPLNVITDSLYVAGVAQLIEDSFLKDTQNQRLGELFL</sequence>
<organism evidence="8 9">
    <name type="scientific">Galbula dea</name>
    <dbReference type="NCBI Taxonomy" id="1109041"/>
    <lineage>
        <taxon>Eukaryota</taxon>
        <taxon>Metazoa</taxon>
        <taxon>Chordata</taxon>
        <taxon>Craniata</taxon>
        <taxon>Vertebrata</taxon>
        <taxon>Euteleostomi</taxon>
        <taxon>Archelosauria</taxon>
        <taxon>Archosauria</taxon>
        <taxon>Dinosauria</taxon>
        <taxon>Saurischia</taxon>
        <taxon>Theropoda</taxon>
        <taxon>Coelurosauria</taxon>
        <taxon>Aves</taxon>
        <taxon>Neognathae</taxon>
        <taxon>Neoaves</taxon>
        <taxon>Telluraves</taxon>
        <taxon>Coraciimorphae</taxon>
        <taxon>Piciformes</taxon>
        <taxon>Galbulidae</taxon>
        <taxon>Galbula</taxon>
    </lineage>
</organism>
<dbReference type="OrthoDB" id="9395371at2759"/>
<protein>
    <submittedName>
        <fullName evidence="8">POK8 protein</fullName>
    </submittedName>
</protein>
<dbReference type="GO" id="GO:0004523">
    <property type="term" value="F:RNA-DNA hybrid ribonuclease activity"/>
    <property type="evidence" value="ECO:0007669"/>
    <property type="project" value="InterPro"/>
</dbReference>
<evidence type="ECO:0000313" key="8">
    <source>
        <dbReference type="EMBL" id="NXI39339.1"/>
    </source>
</evidence>
<accession>A0A7K9SSX9</accession>
<comment type="caution">
    <text evidence="8">The sequence shown here is derived from an EMBL/GenBank/DDBJ whole genome shotgun (WGS) entry which is preliminary data.</text>
</comment>
<keyword evidence="1" id="KW-0808">Transferase</keyword>
<keyword evidence="3" id="KW-0540">Nuclease</keyword>
<dbReference type="PANTHER" id="PTHR41694:SF3">
    <property type="entry name" value="RNA-DIRECTED DNA POLYMERASE-RELATED"/>
    <property type="match status" value="1"/>
</dbReference>
<dbReference type="SUPFAM" id="SSF53098">
    <property type="entry name" value="Ribonuclease H-like"/>
    <property type="match status" value="1"/>
</dbReference>
<keyword evidence="2" id="KW-0548">Nucleotidyltransferase</keyword>
<dbReference type="InterPro" id="IPR012337">
    <property type="entry name" value="RNaseH-like_sf"/>
</dbReference>
<dbReference type="InterPro" id="IPR002156">
    <property type="entry name" value="RNaseH_domain"/>
</dbReference>
<name>A0A7K9SSX9_9PICI</name>
<feature type="non-terminal residue" evidence="8">
    <location>
        <position position="1"/>
    </location>
</feature>
<dbReference type="Pfam" id="PF00075">
    <property type="entry name" value="RNase_H"/>
    <property type="match status" value="1"/>
</dbReference>
<dbReference type="GO" id="GO:0003964">
    <property type="term" value="F:RNA-directed DNA polymerase activity"/>
    <property type="evidence" value="ECO:0007669"/>
    <property type="project" value="UniProtKB-KW"/>
</dbReference>
<dbReference type="InterPro" id="IPR036397">
    <property type="entry name" value="RNaseH_sf"/>
</dbReference>
<evidence type="ECO:0000256" key="3">
    <source>
        <dbReference type="ARBA" id="ARBA00022722"/>
    </source>
</evidence>